<reference evidence="1 2" key="1">
    <citation type="submission" date="2020-05" db="EMBL/GenBank/DDBJ databases">
        <title>Complete genome of Clostridium estertheticum subspecies estertheticum, isolated from Vacuum packed lamb meat from New Zealand imported to Switzerland.</title>
        <authorList>
            <person name="Wambui J."/>
            <person name="Stevens M.J.A."/>
            <person name="Stephan R."/>
        </authorList>
    </citation>
    <scope>NUCLEOTIDE SEQUENCE [LARGE SCALE GENOMIC DNA]</scope>
    <source>
        <strain evidence="1 2">CEST001</strain>
    </source>
</reference>
<sequence length="111" mass="13208">MLKEGIYEQIIYEDLKSQLIKLDSDKYLFQKENIDVEEAKTQLSSYISSVVKKCLRFIRENNKQYDKEALLSQIKAYNELIQGLSKLAADKTFKGLKLLRREKFLQHYIQR</sequence>
<gene>
    <name evidence="1" type="ORF">HLQ16_16655</name>
</gene>
<accession>A0A7Y3WTX4</accession>
<evidence type="ECO:0000313" key="1">
    <source>
        <dbReference type="EMBL" id="NNU77566.1"/>
    </source>
</evidence>
<dbReference type="Proteomes" id="UP000531659">
    <property type="component" value="Unassembled WGS sequence"/>
</dbReference>
<proteinExistence type="predicted"/>
<organism evidence="1 2">
    <name type="scientific">Clostridium estertheticum</name>
    <dbReference type="NCBI Taxonomy" id="238834"/>
    <lineage>
        <taxon>Bacteria</taxon>
        <taxon>Bacillati</taxon>
        <taxon>Bacillota</taxon>
        <taxon>Clostridia</taxon>
        <taxon>Eubacteriales</taxon>
        <taxon>Clostridiaceae</taxon>
        <taxon>Clostridium</taxon>
    </lineage>
</organism>
<dbReference type="EMBL" id="JABEYB010000013">
    <property type="protein sequence ID" value="NNU77566.1"/>
    <property type="molecule type" value="Genomic_DNA"/>
</dbReference>
<dbReference type="RefSeq" id="WP_171298195.1">
    <property type="nucleotide sequence ID" value="NZ_CP087098.1"/>
</dbReference>
<evidence type="ECO:0000313" key="2">
    <source>
        <dbReference type="Proteomes" id="UP000531659"/>
    </source>
</evidence>
<comment type="caution">
    <text evidence="1">The sequence shown here is derived from an EMBL/GenBank/DDBJ whole genome shotgun (WGS) entry which is preliminary data.</text>
</comment>
<name>A0A7Y3WTX4_9CLOT</name>
<protein>
    <submittedName>
        <fullName evidence="1">Uncharacterized protein</fullName>
    </submittedName>
</protein>
<dbReference type="AlphaFoldDB" id="A0A7Y3WTX4"/>